<keyword evidence="10 11" id="KW-0472">Membrane</keyword>
<evidence type="ECO:0000313" key="12">
    <source>
        <dbReference type="EMBL" id="KAI5064762.1"/>
    </source>
</evidence>
<comment type="similarity">
    <text evidence="3">Belongs to the YIF1 family.</text>
</comment>
<dbReference type="GO" id="GO:0006888">
    <property type="term" value="P:endoplasmic reticulum to Golgi vesicle-mediated transport"/>
    <property type="evidence" value="ECO:0007669"/>
    <property type="project" value="InterPro"/>
</dbReference>
<feature type="transmembrane region" description="Helical" evidence="11">
    <location>
        <begin position="67"/>
        <end position="84"/>
    </location>
</feature>
<dbReference type="AlphaFoldDB" id="A0A9D4Z8M7"/>
<evidence type="ECO:0000256" key="11">
    <source>
        <dbReference type="SAM" id="Phobius"/>
    </source>
</evidence>
<proteinExistence type="inferred from homology"/>
<feature type="transmembrane region" description="Helical" evidence="11">
    <location>
        <begin position="104"/>
        <end position="122"/>
    </location>
</feature>
<keyword evidence="8 11" id="KW-1133">Transmembrane helix</keyword>
<dbReference type="PANTHER" id="PTHR14083">
    <property type="entry name" value="YIP1 INTERACTING FACTOR HOMOLOG YIF1 PROTEIN"/>
    <property type="match status" value="1"/>
</dbReference>
<dbReference type="Pfam" id="PF03878">
    <property type="entry name" value="YIF1"/>
    <property type="match status" value="1"/>
</dbReference>
<dbReference type="GO" id="GO:0005789">
    <property type="term" value="C:endoplasmic reticulum membrane"/>
    <property type="evidence" value="ECO:0007669"/>
    <property type="project" value="UniProtKB-SubCell"/>
</dbReference>
<comment type="caution">
    <text evidence="12">The sequence shown here is derived from an EMBL/GenBank/DDBJ whole genome shotgun (WGS) entry which is preliminary data.</text>
</comment>
<keyword evidence="13" id="KW-1185">Reference proteome</keyword>
<evidence type="ECO:0000313" key="13">
    <source>
        <dbReference type="Proteomes" id="UP000886520"/>
    </source>
</evidence>
<keyword evidence="4" id="KW-0813">Transport</keyword>
<dbReference type="Proteomes" id="UP000886520">
    <property type="component" value="Chromosome 19"/>
</dbReference>
<evidence type="ECO:0000256" key="5">
    <source>
        <dbReference type="ARBA" id="ARBA00022692"/>
    </source>
</evidence>
<evidence type="ECO:0000256" key="8">
    <source>
        <dbReference type="ARBA" id="ARBA00022989"/>
    </source>
</evidence>
<sequence>MVSVAERIRRVFHSLVCDLGYNLQVQPRGTECAVHKRLTRLDGKCYSFVGVSMSIFSRIIWNYSYYMLMPWTSLCMAIFLVKTMKRVLFAGARSYDRDSSKHHYMLLFMGVAQFPLSFWLGYLRST</sequence>
<evidence type="ECO:0000256" key="9">
    <source>
        <dbReference type="ARBA" id="ARBA00023034"/>
    </source>
</evidence>
<reference evidence="12" key="1">
    <citation type="submission" date="2021-01" db="EMBL/GenBank/DDBJ databases">
        <title>Adiantum capillus-veneris genome.</title>
        <authorList>
            <person name="Fang Y."/>
            <person name="Liao Q."/>
        </authorList>
    </citation>
    <scope>NUCLEOTIDE SEQUENCE</scope>
    <source>
        <strain evidence="12">H3</strain>
        <tissue evidence="12">Leaf</tissue>
    </source>
</reference>
<organism evidence="12 13">
    <name type="scientific">Adiantum capillus-veneris</name>
    <name type="common">Maidenhair fern</name>
    <dbReference type="NCBI Taxonomy" id="13818"/>
    <lineage>
        <taxon>Eukaryota</taxon>
        <taxon>Viridiplantae</taxon>
        <taxon>Streptophyta</taxon>
        <taxon>Embryophyta</taxon>
        <taxon>Tracheophyta</taxon>
        <taxon>Polypodiopsida</taxon>
        <taxon>Polypodiidae</taxon>
        <taxon>Polypodiales</taxon>
        <taxon>Pteridineae</taxon>
        <taxon>Pteridaceae</taxon>
        <taxon>Vittarioideae</taxon>
        <taxon>Adiantum</taxon>
    </lineage>
</organism>
<evidence type="ECO:0000256" key="10">
    <source>
        <dbReference type="ARBA" id="ARBA00023136"/>
    </source>
</evidence>
<keyword evidence="5 11" id="KW-0812">Transmembrane</keyword>
<keyword evidence="9" id="KW-0333">Golgi apparatus</keyword>
<comment type="subcellular location">
    <subcellularLocation>
        <location evidence="1">Endoplasmic reticulum membrane</location>
        <topology evidence="1">Multi-pass membrane protein</topology>
    </subcellularLocation>
    <subcellularLocation>
        <location evidence="2">Golgi apparatus membrane</location>
        <topology evidence="2">Multi-pass membrane protein</topology>
    </subcellularLocation>
</comment>
<dbReference type="PANTHER" id="PTHR14083:SF0">
    <property type="entry name" value="YIP1D-INTERACTING FACTOR 1, ISOFORM C"/>
    <property type="match status" value="1"/>
</dbReference>
<evidence type="ECO:0000256" key="4">
    <source>
        <dbReference type="ARBA" id="ARBA00022448"/>
    </source>
</evidence>
<keyword evidence="7" id="KW-0653">Protein transport</keyword>
<dbReference type="GO" id="GO:0000139">
    <property type="term" value="C:Golgi membrane"/>
    <property type="evidence" value="ECO:0007669"/>
    <property type="project" value="UniProtKB-SubCell"/>
</dbReference>
<gene>
    <name evidence="12" type="ORF">GOP47_0019457</name>
</gene>
<dbReference type="GO" id="GO:0015031">
    <property type="term" value="P:protein transport"/>
    <property type="evidence" value="ECO:0007669"/>
    <property type="project" value="UniProtKB-KW"/>
</dbReference>
<evidence type="ECO:0000256" key="3">
    <source>
        <dbReference type="ARBA" id="ARBA00009727"/>
    </source>
</evidence>
<protein>
    <submittedName>
        <fullName evidence="12">Uncharacterized protein</fullName>
    </submittedName>
</protein>
<dbReference type="EMBL" id="JABFUD020000019">
    <property type="protein sequence ID" value="KAI5064762.1"/>
    <property type="molecule type" value="Genomic_DNA"/>
</dbReference>
<dbReference type="GO" id="GO:0030134">
    <property type="term" value="C:COPII-coated ER to Golgi transport vesicle"/>
    <property type="evidence" value="ECO:0007669"/>
    <property type="project" value="TreeGrafter"/>
</dbReference>
<keyword evidence="6" id="KW-0256">Endoplasmic reticulum</keyword>
<evidence type="ECO:0000256" key="7">
    <source>
        <dbReference type="ARBA" id="ARBA00022927"/>
    </source>
</evidence>
<evidence type="ECO:0000256" key="6">
    <source>
        <dbReference type="ARBA" id="ARBA00022824"/>
    </source>
</evidence>
<dbReference type="InterPro" id="IPR005578">
    <property type="entry name" value="Yif1_fam"/>
</dbReference>
<dbReference type="GO" id="GO:0005793">
    <property type="term" value="C:endoplasmic reticulum-Golgi intermediate compartment"/>
    <property type="evidence" value="ECO:0007669"/>
    <property type="project" value="TreeGrafter"/>
</dbReference>
<evidence type="ECO:0000256" key="1">
    <source>
        <dbReference type="ARBA" id="ARBA00004477"/>
    </source>
</evidence>
<dbReference type="OrthoDB" id="337750at2759"/>
<name>A0A9D4Z8M7_ADICA</name>
<evidence type="ECO:0000256" key="2">
    <source>
        <dbReference type="ARBA" id="ARBA00004653"/>
    </source>
</evidence>
<accession>A0A9D4Z8M7</accession>